<dbReference type="Proteomes" id="UP000324233">
    <property type="component" value="Chromosome"/>
</dbReference>
<dbReference type="AlphaFoldDB" id="A0A5B9VWY3"/>
<protein>
    <recommendedName>
        <fullName evidence="4">PEP-CTERM protein-sorting domain-containing protein</fullName>
    </recommendedName>
</protein>
<keyword evidence="1" id="KW-0732">Signal</keyword>
<evidence type="ECO:0000256" key="1">
    <source>
        <dbReference type="SAM" id="SignalP"/>
    </source>
</evidence>
<proteinExistence type="predicted"/>
<gene>
    <name evidence="2" type="ORF">OJF2_10980</name>
</gene>
<keyword evidence="3" id="KW-1185">Reference proteome</keyword>
<organism evidence="2 3">
    <name type="scientific">Aquisphaera giovannonii</name>
    <dbReference type="NCBI Taxonomy" id="406548"/>
    <lineage>
        <taxon>Bacteria</taxon>
        <taxon>Pseudomonadati</taxon>
        <taxon>Planctomycetota</taxon>
        <taxon>Planctomycetia</taxon>
        <taxon>Isosphaerales</taxon>
        <taxon>Isosphaeraceae</taxon>
        <taxon>Aquisphaera</taxon>
    </lineage>
</organism>
<feature type="signal peptide" evidence="1">
    <location>
        <begin position="1"/>
        <end position="20"/>
    </location>
</feature>
<name>A0A5B9VWY3_9BACT</name>
<dbReference type="KEGG" id="agv:OJF2_10980"/>
<feature type="chain" id="PRO_5022980758" description="PEP-CTERM protein-sorting domain-containing protein" evidence="1">
    <location>
        <begin position="21"/>
        <end position="229"/>
    </location>
</feature>
<dbReference type="EMBL" id="CP042997">
    <property type="protein sequence ID" value="QEH32619.1"/>
    <property type="molecule type" value="Genomic_DNA"/>
</dbReference>
<reference evidence="2 3" key="1">
    <citation type="submission" date="2019-08" db="EMBL/GenBank/DDBJ databases">
        <title>Deep-cultivation of Planctomycetes and their phenomic and genomic characterization uncovers novel biology.</title>
        <authorList>
            <person name="Wiegand S."/>
            <person name="Jogler M."/>
            <person name="Boedeker C."/>
            <person name="Pinto D."/>
            <person name="Vollmers J."/>
            <person name="Rivas-Marin E."/>
            <person name="Kohn T."/>
            <person name="Peeters S.H."/>
            <person name="Heuer A."/>
            <person name="Rast P."/>
            <person name="Oberbeckmann S."/>
            <person name="Bunk B."/>
            <person name="Jeske O."/>
            <person name="Meyerdierks A."/>
            <person name="Storesund J.E."/>
            <person name="Kallscheuer N."/>
            <person name="Luecker S."/>
            <person name="Lage O.M."/>
            <person name="Pohl T."/>
            <person name="Merkel B.J."/>
            <person name="Hornburger P."/>
            <person name="Mueller R.-W."/>
            <person name="Bruemmer F."/>
            <person name="Labrenz M."/>
            <person name="Spormann A.M."/>
            <person name="Op den Camp H."/>
            <person name="Overmann J."/>
            <person name="Amann R."/>
            <person name="Jetten M.S.M."/>
            <person name="Mascher T."/>
            <person name="Medema M.H."/>
            <person name="Devos D.P."/>
            <person name="Kaster A.-K."/>
            <person name="Ovreas L."/>
            <person name="Rohde M."/>
            <person name="Galperin M.Y."/>
            <person name="Jogler C."/>
        </authorList>
    </citation>
    <scope>NUCLEOTIDE SEQUENCE [LARGE SCALE GENOMIC DNA]</scope>
    <source>
        <strain evidence="2 3">OJF2</strain>
    </source>
</reference>
<accession>A0A5B9VWY3</accession>
<sequence precursor="true">MRIRLCMGMGLACFVFMATAGRSEASIVTYSDRAAFQAHAVGLSTIDFQGLATPSTAFINYGQGASLSTGGVTFTANGSSDLFANGADTYQAQYGSPFNLGEGDFLQAGNGSPAGLSIALPGGVTALGFLLETFDSPTSGVTITLSTGDVVTIAAPAGGVTFFGFTSTVAVTALSAEITAGDRMDTLSIDTVQYGAAVPEPAGLALLASGVLPIACLVLRGRRALRPVA</sequence>
<evidence type="ECO:0000313" key="2">
    <source>
        <dbReference type="EMBL" id="QEH32619.1"/>
    </source>
</evidence>
<evidence type="ECO:0008006" key="4">
    <source>
        <dbReference type="Google" id="ProtNLM"/>
    </source>
</evidence>
<evidence type="ECO:0000313" key="3">
    <source>
        <dbReference type="Proteomes" id="UP000324233"/>
    </source>
</evidence>